<dbReference type="Gene3D" id="3.30.1360.40">
    <property type="match status" value="1"/>
</dbReference>
<keyword evidence="7 9" id="KW-0238">DNA-binding</keyword>
<dbReference type="InterPro" id="IPR006691">
    <property type="entry name" value="GyrA/parC_rep"/>
</dbReference>
<dbReference type="FunFam" id="2.120.10.90:FF:000004">
    <property type="entry name" value="DNA gyrase subunit A"/>
    <property type="match status" value="1"/>
</dbReference>
<dbReference type="Pfam" id="PF00521">
    <property type="entry name" value="DNA_topoisoIV"/>
    <property type="match status" value="1"/>
</dbReference>
<keyword evidence="8 9" id="KW-0413">Isomerase</keyword>
<dbReference type="InterPro" id="IPR002205">
    <property type="entry name" value="Topo_IIA_dom_A"/>
</dbReference>
<dbReference type="EC" id="5.6.2.2" evidence="9"/>
<dbReference type="EMBL" id="CAJHIP010000022">
    <property type="protein sequence ID" value="CAD6493465.1"/>
    <property type="molecule type" value="Genomic_DNA"/>
</dbReference>
<comment type="subcellular location">
    <subcellularLocation>
        <location evidence="9">Cytoplasm</location>
    </subcellularLocation>
</comment>
<dbReference type="Gene3D" id="2.120.10.90">
    <property type="entry name" value="DNA gyrase/topoisomerase IV, subunit A, C-terminal"/>
    <property type="match status" value="1"/>
</dbReference>
<dbReference type="GO" id="GO:0005524">
    <property type="term" value="F:ATP binding"/>
    <property type="evidence" value="ECO:0007669"/>
    <property type="project" value="UniProtKB-UniRule"/>
</dbReference>
<dbReference type="PROSITE" id="PS52040">
    <property type="entry name" value="TOPO_IIA"/>
    <property type="match status" value="1"/>
</dbReference>
<comment type="caution">
    <text evidence="11">The sequence shown here is derived from an EMBL/GenBank/DDBJ whole genome shotgun (WGS) entry which is preliminary data.</text>
</comment>
<dbReference type="GO" id="GO:0005737">
    <property type="term" value="C:cytoplasm"/>
    <property type="evidence" value="ECO:0007669"/>
    <property type="project" value="UniProtKB-SubCell"/>
</dbReference>
<dbReference type="InterPro" id="IPR013758">
    <property type="entry name" value="Topo_IIA_A/C_ab"/>
</dbReference>
<dbReference type="GO" id="GO:0009330">
    <property type="term" value="C:DNA topoisomerase type II (double strand cut, ATP-hydrolyzing) complex"/>
    <property type="evidence" value="ECO:0007669"/>
    <property type="project" value="TreeGrafter"/>
</dbReference>
<name>A0A811TFD5_9EURY</name>
<dbReference type="Gene3D" id="3.90.199.10">
    <property type="entry name" value="Topoisomerase II, domain 5"/>
    <property type="match status" value="1"/>
</dbReference>
<evidence type="ECO:0000256" key="5">
    <source>
        <dbReference type="ARBA" id="ARBA00022840"/>
    </source>
</evidence>
<protein>
    <recommendedName>
        <fullName evidence="9">DNA gyrase subunit A</fullName>
        <ecNumber evidence="9">5.6.2.2</ecNumber>
    </recommendedName>
</protein>
<evidence type="ECO:0000256" key="1">
    <source>
        <dbReference type="ARBA" id="ARBA00000185"/>
    </source>
</evidence>
<feature type="active site" description="O-(5'-phospho-DNA)-tyrosine intermediate" evidence="9">
    <location>
        <position position="123"/>
    </location>
</feature>
<dbReference type="GO" id="GO:0006261">
    <property type="term" value="P:DNA-templated DNA replication"/>
    <property type="evidence" value="ECO:0007669"/>
    <property type="project" value="UniProtKB-UniRule"/>
</dbReference>
<dbReference type="GO" id="GO:0003677">
    <property type="term" value="F:DNA binding"/>
    <property type="evidence" value="ECO:0007669"/>
    <property type="project" value="UniProtKB-UniRule"/>
</dbReference>
<dbReference type="SMART" id="SM00434">
    <property type="entry name" value="TOP4c"/>
    <property type="match status" value="1"/>
</dbReference>
<dbReference type="NCBIfam" id="NF004044">
    <property type="entry name" value="PRK05561.1"/>
    <property type="match status" value="1"/>
</dbReference>
<comment type="similarity">
    <text evidence="2 9">Belongs to the type II topoisomerase GyrA/ParC subunit family.</text>
</comment>
<evidence type="ECO:0000256" key="8">
    <source>
        <dbReference type="ARBA" id="ARBA00023235"/>
    </source>
</evidence>
<comment type="miscellaneous">
    <text evidence="9">Few gyrases are as efficient as E.coli at forming negative supercoils. Not all organisms have 2 type II topoisomerases; in organisms with a single type II topoisomerase this enzyme also has to decatenate newly replicated chromosomes.</text>
</comment>
<comment type="catalytic activity">
    <reaction evidence="1 9">
        <text>ATP-dependent breakage, passage and rejoining of double-stranded DNA.</text>
        <dbReference type="EC" id="5.6.2.2"/>
    </reaction>
</comment>
<dbReference type="InterPro" id="IPR013757">
    <property type="entry name" value="Topo_IIA_A_a_sf"/>
</dbReference>
<dbReference type="AlphaFoldDB" id="A0A811TFD5"/>
<dbReference type="CDD" id="cd00187">
    <property type="entry name" value="TOP4c"/>
    <property type="match status" value="1"/>
</dbReference>
<dbReference type="NCBIfam" id="TIGR01063">
    <property type="entry name" value="gyrA"/>
    <property type="match status" value="1"/>
</dbReference>
<dbReference type="GO" id="GO:0006265">
    <property type="term" value="P:DNA topological change"/>
    <property type="evidence" value="ECO:0007669"/>
    <property type="project" value="UniProtKB-UniRule"/>
</dbReference>
<dbReference type="Pfam" id="PF03989">
    <property type="entry name" value="DNA_gyraseA_C"/>
    <property type="match status" value="6"/>
</dbReference>
<keyword evidence="4 9" id="KW-0547">Nucleotide-binding</keyword>
<organism evidence="11 12">
    <name type="scientific">Candidatus Argoarchaeum ethanivorans</name>
    <dbReference type="NCBI Taxonomy" id="2608793"/>
    <lineage>
        <taxon>Archaea</taxon>
        <taxon>Methanobacteriati</taxon>
        <taxon>Methanobacteriota</taxon>
        <taxon>Stenosarchaea group</taxon>
        <taxon>Methanomicrobia</taxon>
        <taxon>Methanosarcinales</taxon>
        <taxon>Methanosarcinales incertae sedis</taxon>
        <taxon>GOM Arc I cluster</taxon>
        <taxon>Candidatus Argoarchaeum</taxon>
    </lineage>
</organism>
<keyword evidence="6 9" id="KW-0799">Topoisomerase</keyword>
<keyword evidence="3 9" id="KW-0963">Cytoplasm</keyword>
<dbReference type="InterPro" id="IPR050220">
    <property type="entry name" value="Type_II_DNA_Topoisomerases"/>
</dbReference>
<dbReference type="PANTHER" id="PTHR43493">
    <property type="entry name" value="DNA GYRASE/TOPOISOMERASE SUBUNIT A"/>
    <property type="match status" value="1"/>
</dbReference>
<dbReference type="SUPFAM" id="SSF56719">
    <property type="entry name" value="Type II DNA topoisomerase"/>
    <property type="match status" value="1"/>
</dbReference>
<evidence type="ECO:0000256" key="6">
    <source>
        <dbReference type="ARBA" id="ARBA00023029"/>
    </source>
</evidence>
<evidence type="ECO:0000256" key="3">
    <source>
        <dbReference type="ARBA" id="ARBA00022490"/>
    </source>
</evidence>
<dbReference type="FunFam" id="3.90.199.10:FF:000001">
    <property type="entry name" value="DNA gyrase subunit A"/>
    <property type="match status" value="1"/>
</dbReference>
<comment type="subunit">
    <text evidence="9">Heterotetramer, composed of two GyrA and two GyrB chains. In the heterotetramer, GyrA contains the active site tyrosine that forms a transient covalent intermediate with DNA, while GyrB binds cofactors and catalyzes ATP hydrolysis.</text>
</comment>
<dbReference type="GO" id="GO:0003918">
    <property type="term" value="F:DNA topoisomerase type II (double strand cut, ATP-hydrolyzing) activity"/>
    <property type="evidence" value="ECO:0007669"/>
    <property type="project" value="UniProtKB-UniRule"/>
</dbReference>
<dbReference type="FunFam" id="3.30.1360.40:FF:000002">
    <property type="entry name" value="DNA gyrase subunit A"/>
    <property type="match status" value="1"/>
</dbReference>
<proteinExistence type="inferred from homology"/>
<evidence type="ECO:0000259" key="10">
    <source>
        <dbReference type="PROSITE" id="PS52040"/>
    </source>
</evidence>
<dbReference type="InterPro" id="IPR035516">
    <property type="entry name" value="Gyrase/topoIV_suA_C"/>
</dbReference>
<comment type="function">
    <text evidence="9">A type II topoisomerase that negatively supercoils closed circular double-stranded (ds) DNA in an ATP-dependent manner to modulate DNA topology and maintain chromosomes in an underwound state. Negative supercoiling favors strand separation, and DNA replication, transcription, recombination and repair, all of which involve strand separation. Also able to catalyze the interconversion of other topological isomers of dsDNA rings, including catenanes and knotted rings. Type II topoisomerases break and join 2 DNA strands simultaneously in an ATP-dependent manner.</text>
</comment>
<gene>
    <name evidence="9 11" type="primary">gyrA</name>
    <name evidence="11" type="ORF">FFODKBPE_00505</name>
</gene>
<evidence type="ECO:0000256" key="4">
    <source>
        <dbReference type="ARBA" id="ARBA00022741"/>
    </source>
</evidence>
<evidence type="ECO:0000313" key="12">
    <source>
        <dbReference type="Proteomes" id="UP000603056"/>
    </source>
</evidence>
<evidence type="ECO:0000313" key="11">
    <source>
        <dbReference type="EMBL" id="CAD6493465.1"/>
    </source>
</evidence>
<reference evidence="11" key="1">
    <citation type="submission" date="2020-10" db="EMBL/GenBank/DDBJ databases">
        <authorList>
            <person name="Hahn C.J."/>
            <person name="Laso-Perez R."/>
            <person name="Vulcano F."/>
            <person name="Vaziourakis K.-M."/>
            <person name="Stokke R."/>
            <person name="Steen I.H."/>
            <person name="Teske A."/>
            <person name="Boetius A."/>
            <person name="Liebeke M."/>
            <person name="Amann R."/>
            <person name="Knittel K."/>
        </authorList>
    </citation>
    <scope>NUCLEOTIDE SEQUENCE</scope>
    <source>
        <strain evidence="11">Gfbio:e3339647-f889-4370-9287-4fb5cb688e4c:AG394J04_GoMArc1</strain>
    </source>
</reference>
<evidence type="ECO:0000256" key="2">
    <source>
        <dbReference type="ARBA" id="ARBA00008263"/>
    </source>
</evidence>
<comment type="caution">
    <text evidence="9">Lacks conserved residue(s) required for the propagation of feature annotation.</text>
</comment>
<feature type="domain" description="Topo IIA-type catalytic" evidence="10">
    <location>
        <begin position="35"/>
        <end position="498"/>
    </location>
</feature>
<dbReference type="GO" id="GO:0005694">
    <property type="term" value="C:chromosome"/>
    <property type="evidence" value="ECO:0007669"/>
    <property type="project" value="InterPro"/>
</dbReference>
<evidence type="ECO:0000256" key="7">
    <source>
        <dbReference type="ARBA" id="ARBA00023125"/>
    </source>
</evidence>
<dbReference type="NCBIfam" id="NF004043">
    <property type="entry name" value="PRK05560.1"/>
    <property type="match status" value="1"/>
</dbReference>
<accession>A0A811TFD5</accession>
<dbReference type="Proteomes" id="UP000603056">
    <property type="component" value="Unassembled WGS sequence"/>
</dbReference>
<sequence>MTEEISEKIVPVLIEDEMKRSYIDYAMSVIIGRALPDVRDGLKPVHRRILYAMYEQGMTSDKPYKKSARIVGDVLGKYHPHGDTAVYDTIVRMVQDFSLRYPLLDGQGNFGSIDGDSAAAMRYTEVRLAKIADEMLSDIDKETCDFTANYDGSLKEPTIIPSKLPNLMINGSTGIAVGMATNIPPHNLGEIVDGIILLIDKPDTTILELMELIKGPDFPTAATILGRAGILSAYTTGRGSIKLRAVAEIEENKQHRRILVTELPYQVNKARLIENIAALVRDKKIIGITDLRDESDKDGMRIVIEISRTANPHVVLNQLYNHTQMQTTFGVINLAIVNGAPKVLNLKEILTHYLAHRKEIITRRSQYDLNKAEQRAHILGGLKIALDNIDRIIKLIRASGTPEIAKRGLIEQFNLTEIQAKAILELRLQKLTALEQDKIDEERKKLLTAITELKEILASETKILGIIKQELQELKTKYVSPRRTEIIETDETIEIEDLIAKEDVVITITNTGYIKRQPIDAYRQQLRGGRGVTGMGTKEEDFVRGLFIASTHDYILFFTDHGRVHWLKVYEIPDASRQSKGKAIINLVELTPDEKITAAIPISSFDDKHYLIMATRKGIIKKTILNAFKNPRKGGIIAINLDDQDKLITVKLTDGTKQIIIGTSHGKAIHFNEIQVRDVGRSARGVKGIKLIREDIVIGMAVAEENATLLTITENGYGKRTNFSEYRTTNRGGQGIINIISNPRNGKVVDVKTVTETDEIMITTQSGIIIRILVKGIRTQGRNTQGVRIMKVQTNDKVVATARLAQEQDIE</sequence>
<dbReference type="FunFam" id="1.10.268.10:FF:000001">
    <property type="entry name" value="DNA gyrase subunit A"/>
    <property type="match status" value="1"/>
</dbReference>
<dbReference type="Gene3D" id="1.10.268.10">
    <property type="entry name" value="Topoisomerase, domain 3"/>
    <property type="match status" value="1"/>
</dbReference>
<dbReference type="SUPFAM" id="SSF101904">
    <property type="entry name" value="GyrA/ParC C-terminal domain-like"/>
    <property type="match status" value="1"/>
</dbReference>
<dbReference type="HAMAP" id="MF_01897">
    <property type="entry name" value="GyrA"/>
    <property type="match status" value="1"/>
</dbReference>
<dbReference type="PANTHER" id="PTHR43493:SF5">
    <property type="entry name" value="DNA GYRASE SUBUNIT A, CHLOROPLASTIC_MITOCHONDRIAL"/>
    <property type="match status" value="1"/>
</dbReference>
<dbReference type="InterPro" id="IPR005743">
    <property type="entry name" value="GyrA"/>
</dbReference>
<keyword evidence="5 9" id="KW-0067">ATP-binding</keyword>
<dbReference type="InterPro" id="IPR013760">
    <property type="entry name" value="Topo_IIA-like_dom_sf"/>
</dbReference>
<evidence type="ECO:0000256" key="9">
    <source>
        <dbReference type="HAMAP-Rule" id="MF_01897"/>
    </source>
</evidence>